<dbReference type="GeneID" id="71993424"/>
<dbReference type="OMA" id="IRIVCAH"/>
<protein>
    <submittedName>
        <fullName evidence="2">Uncharacterized protein</fullName>
    </submittedName>
</protein>
<dbReference type="AlphaFoldDB" id="A0A9Q8PL70"/>
<feature type="compositionally biased region" description="Low complexity" evidence="1">
    <location>
        <begin position="120"/>
        <end position="130"/>
    </location>
</feature>
<keyword evidence="3" id="KW-1185">Reference proteome</keyword>
<dbReference type="RefSeq" id="XP_047768832.1">
    <property type="nucleotide sequence ID" value="XM_047912694.1"/>
</dbReference>
<reference evidence="2" key="1">
    <citation type="submission" date="2021-12" db="EMBL/GenBank/DDBJ databases">
        <authorList>
            <person name="Zaccaron A."/>
            <person name="Stergiopoulos I."/>
        </authorList>
    </citation>
    <scope>NUCLEOTIDE SEQUENCE</scope>
    <source>
        <strain evidence="2">Race5_Kim</strain>
    </source>
</reference>
<organism evidence="2 3">
    <name type="scientific">Passalora fulva</name>
    <name type="common">Tomato leaf mold</name>
    <name type="synonym">Cladosporium fulvum</name>
    <dbReference type="NCBI Taxonomy" id="5499"/>
    <lineage>
        <taxon>Eukaryota</taxon>
        <taxon>Fungi</taxon>
        <taxon>Dikarya</taxon>
        <taxon>Ascomycota</taxon>
        <taxon>Pezizomycotina</taxon>
        <taxon>Dothideomycetes</taxon>
        <taxon>Dothideomycetidae</taxon>
        <taxon>Mycosphaerellales</taxon>
        <taxon>Mycosphaerellaceae</taxon>
        <taxon>Fulvia</taxon>
    </lineage>
</organism>
<evidence type="ECO:0000313" key="3">
    <source>
        <dbReference type="Proteomes" id="UP000756132"/>
    </source>
</evidence>
<sequence length="136" mass="16302">MSYTQYHIPDDSFDTWFQELLTATPIPPTDLDIATIRRVCSHMTDRDVLRIVLLARYHPKYQTDFHGWRVRVSTCSNREAKYLVNCLRFEYYREKTMEALNLQETAREEGERRRAERVADQQQEQQQEQQQADEDA</sequence>
<feature type="region of interest" description="Disordered" evidence="1">
    <location>
        <begin position="101"/>
        <end position="136"/>
    </location>
</feature>
<reference evidence="2" key="2">
    <citation type="journal article" date="2022" name="Microb. Genom.">
        <title>A chromosome-scale genome assembly of the tomato pathogen Cladosporium fulvum reveals a compartmentalized genome architecture and the presence of a dispensable chromosome.</title>
        <authorList>
            <person name="Zaccaron A.Z."/>
            <person name="Chen L.H."/>
            <person name="Samaras A."/>
            <person name="Stergiopoulos I."/>
        </authorList>
    </citation>
    <scope>NUCLEOTIDE SEQUENCE</scope>
    <source>
        <strain evidence="2">Race5_Kim</strain>
    </source>
</reference>
<dbReference type="EMBL" id="CP090174">
    <property type="protein sequence ID" value="UJO24466.1"/>
    <property type="molecule type" value="Genomic_DNA"/>
</dbReference>
<dbReference type="Proteomes" id="UP000756132">
    <property type="component" value="Chromosome 12"/>
</dbReference>
<accession>A0A9Q8PL70</accession>
<feature type="compositionally biased region" description="Basic and acidic residues" evidence="1">
    <location>
        <begin position="105"/>
        <end position="119"/>
    </location>
</feature>
<name>A0A9Q8PL70_PASFU</name>
<evidence type="ECO:0000313" key="2">
    <source>
        <dbReference type="EMBL" id="UJO24466.1"/>
    </source>
</evidence>
<evidence type="ECO:0000256" key="1">
    <source>
        <dbReference type="SAM" id="MobiDB-lite"/>
    </source>
</evidence>
<dbReference type="KEGG" id="ffu:CLAFUR5_13546"/>
<gene>
    <name evidence="2" type="ORF">CLAFUR5_13546</name>
</gene>
<proteinExistence type="predicted"/>
<dbReference type="OrthoDB" id="3650174at2759"/>